<dbReference type="InterPro" id="IPR008775">
    <property type="entry name" value="Phytyl_CoA_dOase-like"/>
</dbReference>
<dbReference type="AlphaFoldDB" id="A0A6G7YSZ0"/>
<keyword evidence="1" id="KW-0223">Dioxygenase</keyword>
<dbReference type="KEGG" id="spii:G7077_01255"/>
<accession>A0A6G7YSZ0</accession>
<keyword evidence="2" id="KW-1185">Reference proteome</keyword>
<evidence type="ECO:0000313" key="2">
    <source>
        <dbReference type="Proteomes" id="UP000503222"/>
    </source>
</evidence>
<dbReference type="Pfam" id="PF05721">
    <property type="entry name" value="PhyH"/>
    <property type="match status" value="1"/>
</dbReference>
<organism evidence="1 2">
    <name type="scientific">Sphingomonas piscis</name>
    <dbReference type="NCBI Taxonomy" id="2714943"/>
    <lineage>
        <taxon>Bacteria</taxon>
        <taxon>Pseudomonadati</taxon>
        <taxon>Pseudomonadota</taxon>
        <taxon>Alphaproteobacteria</taxon>
        <taxon>Sphingomonadales</taxon>
        <taxon>Sphingomonadaceae</taxon>
        <taxon>Sphingomonas</taxon>
    </lineage>
</organism>
<gene>
    <name evidence="1" type="ORF">G7077_01255</name>
</gene>
<evidence type="ECO:0000313" key="1">
    <source>
        <dbReference type="EMBL" id="QIK79857.1"/>
    </source>
</evidence>
<name>A0A6G7YSZ0_9SPHN</name>
<reference evidence="1 2" key="1">
    <citation type="submission" date="2020-03" db="EMBL/GenBank/DDBJ databases">
        <title>Sphingomonas sp. nov., isolated from fish.</title>
        <authorList>
            <person name="Hyun D.-W."/>
            <person name="Bae J.-W."/>
        </authorList>
    </citation>
    <scope>NUCLEOTIDE SEQUENCE [LARGE SCALE GENOMIC DNA]</scope>
    <source>
        <strain evidence="1 2">HDW15B</strain>
    </source>
</reference>
<dbReference type="EMBL" id="CP049869">
    <property type="protein sequence ID" value="QIK79857.1"/>
    <property type="molecule type" value="Genomic_DNA"/>
</dbReference>
<dbReference type="Proteomes" id="UP000503222">
    <property type="component" value="Chromosome"/>
</dbReference>
<dbReference type="GO" id="GO:0016706">
    <property type="term" value="F:2-oxoglutarate-dependent dioxygenase activity"/>
    <property type="evidence" value="ECO:0007669"/>
    <property type="project" value="UniProtKB-ARBA"/>
</dbReference>
<dbReference type="Gene3D" id="2.60.120.620">
    <property type="entry name" value="q2cbj1_9rhob like domain"/>
    <property type="match status" value="1"/>
</dbReference>
<proteinExistence type="predicted"/>
<protein>
    <submittedName>
        <fullName evidence="1">Phytanoyl-CoA dioxygenase family protein</fullName>
    </submittedName>
</protein>
<dbReference type="SUPFAM" id="SSF51197">
    <property type="entry name" value="Clavaminate synthase-like"/>
    <property type="match status" value="1"/>
</dbReference>
<keyword evidence="1" id="KW-0560">Oxidoreductase</keyword>
<sequence length="343" mass="38918">MKAGQLFRWWRAPIWVAALATGSKSFVDNPLLGSKRLNEAGLHRRRLELAHRLAWARRRRLANAVEPSWREQFDRNGFVAIPNFLPPQDFQRLRDALLERTWPTREHQQGDTITRRVAIGPEMLAAVPELAALLRDPRWKGLLSYVASTSGEPLYYVQTIAAGVADGPPDPQLHLHSDTFHPSLKAWLFLTDVPEDGRPLTYVPGSHLLTRERADWEQRRSAAIGKADRLSQRGSLRIAPEELAELDLPPPVSFAVPANTLVAADTYGFHARADSDRPTLRVEIWAYSRRTPFLPWTGLSPTSVGSIALRRAEWYGRIVDALDRRGWTKQHWRKAGARRPIDP</sequence>